<sequence length="756" mass="80935">MTWSQNRNGIGGGSFHSSVYQAGTINHAGTINFAAPRTPRPALAGLPPGARQFVGREAESALLDAALAPGGGTVVAVVGPPGVGKTELVVQAARRTAGQVLFVDLAGYDPERRLDPAEALDGFLRALGLPPEDVPPAPQDKSRAYRSLLAEPGPPVLVVLDNAFSAEQVAPLLPGGTRASTLITSRHTLAVDARLLELAVLEQPFAVRLLDSVLRTARPEDDRLTRHPADAAELAHLCEGLPLALRIAAALLADTPTRPPSSLVAALRDERTRLQRLRHRELAVRAAFALSHAHLSPDAARVFALFALNPGPDLATSTVAAAVEADEPDAEELLGELVQAHLVEAGEQWGRWRMHDLMRLFAAEQQPDRQAQDRLHAHYLGLLDGPWQPERRNLVALAVAEPPLGRPGTTMELALRFTALMAFDGHYDDSLALLNSGLDLARRPKDHEAAAYLLGVRGTLLCYLGYYGKAEADLRKAADVAARLGDRTGEAMALVSLGGLLNDCERYHEAEQALQHAEALEEPELFSGIADQMVAVLSGKGRHADVLAALRGIEEDCRAVDDGPGLAEVLHRQWTCLMSLGRTQEGMVASAESIRLYAESGDRPGQVMALCQLGGYLGRTGEVDRALALHHEAMEICQESGSDGLLAHVRSALGETLCNAGRYIEALENADRAVEVARAYGHPQSVAIAVQNRAATLVSSGRVEEGLEATRTATAIFQELGDAPRLARALRNQARALDCLGRHEEAEAVLARIAEW</sequence>
<reference evidence="2 3" key="1">
    <citation type="journal article" date="2019" name="Int. J. Syst. Evol. Microbiol.">
        <title>The Global Catalogue of Microorganisms (GCM) 10K type strain sequencing project: providing services to taxonomists for standard genome sequencing and annotation.</title>
        <authorList>
            <consortium name="The Broad Institute Genomics Platform"/>
            <consortium name="The Broad Institute Genome Sequencing Center for Infectious Disease"/>
            <person name="Wu L."/>
            <person name="Ma J."/>
        </authorList>
    </citation>
    <scope>NUCLEOTIDE SEQUENCE [LARGE SCALE GENOMIC DNA]</scope>
    <source>
        <strain evidence="2 3">JCM 14559</strain>
    </source>
</reference>
<dbReference type="Pfam" id="PF13191">
    <property type="entry name" value="AAA_16"/>
    <property type="match status" value="1"/>
</dbReference>
<dbReference type="SUPFAM" id="SSF52540">
    <property type="entry name" value="P-loop containing nucleoside triphosphate hydrolases"/>
    <property type="match status" value="1"/>
</dbReference>
<comment type="caution">
    <text evidence="2">The sequence shown here is derived from an EMBL/GenBank/DDBJ whole genome shotgun (WGS) entry which is preliminary data.</text>
</comment>
<dbReference type="Proteomes" id="UP001500897">
    <property type="component" value="Unassembled WGS sequence"/>
</dbReference>
<dbReference type="PANTHER" id="PTHR47691">
    <property type="entry name" value="REGULATOR-RELATED"/>
    <property type="match status" value="1"/>
</dbReference>
<protein>
    <recommendedName>
        <fullName evidence="1">AAA+ ATPase domain-containing protein</fullName>
    </recommendedName>
</protein>
<proteinExistence type="predicted"/>
<dbReference type="Pfam" id="PF13424">
    <property type="entry name" value="TPR_12"/>
    <property type="match status" value="2"/>
</dbReference>
<accession>A0ABN2WLB2</accession>
<dbReference type="InterPro" id="IPR019734">
    <property type="entry name" value="TPR_rpt"/>
</dbReference>
<dbReference type="InterPro" id="IPR011990">
    <property type="entry name" value="TPR-like_helical_dom_sf"/>
</dbReference>
<dbReference type="EMBL" id="BAAANS010000010">
    <property type="protein sequence ID" value="GAA2093414.1"/>
    <property type="molecule type" value="Genomic_DNA"/>
</dbReference>
<dbReference type="RefSeq" id="WP_344551583.1">
    <property type="nucleotide sequence ID" value="NZ_BAAANS010000010.1"/>
</dbReference>
<dbReference type="Gene3D" id="1.25.40.10">
    <property type="entry name" value="Tetratricopeptide repeat domain"/>
    <property type="match status" value="2"/>
</dbReference>
<evidence type="ECO:0000313" key="3">
    <source>
        <dbReference type="Proteomes" id="UP001500897"/>
    </source>
</evidence>
<dbReference type="SMART" id="SM00028">
    <property type="entry name" value="TPR"/>
    <property type="match status" value="5"/>
</dbReference>
<dbReference type="PANTHER" id="PTHR47691:SF3">
    <property type="entry name" value="HTH-TYPE TRANSCRIPTIONAL REGULATOR RV0890C-RELATED"/>
    <property type="match status" value="1"/>
</dbReference>
<dbReference type="InterPro" id="IPR003593">
    <property type="entry name" value="AAA+_ATPase"/>
</dbReference>
<dbReference type="SMART" id="SM00382">
    <property type="entry name" value="AAA"/>
    <property type="match status" value="1"/>
</dbReference>
<dbReference type="InterPro" id="IPR027417">
    <property type="entry name" value="P-loop_NTPase"/>
</dbReference>
<evidence type="ECO:0000259" key="1">
    <source>
        <dbReference type="SMART" id="SM00382"/>
    </source>
</evidence>
<evidence type="ECO:0000313" key="2">
    <source>
        <dbReference type="EMBL" id="GAA2093414.1"/>
    </source>
</evidence>
<gene>
    <name evidence="2" type="ORF">GCM10009759_19930</name>
</gene>
<dbReference type="SUPFAM" id="SSF48452">
    <property type="entry name" value="TPR-like"/>
    <property type="match status" value="2"/>
</dbReference>
<dbReference type="PRINTS" id="PR00364">
    <property type="entry name" value="DISEASERSIST"/>
</dbReference>
<name>A0ABN2WLB2_9ACTN</name>
<keyword evidence="3" id="KW-1185">Reference proteome</keyword>
<dbReference type="Gene3D" id="3.40.50.300">
    <property type="entry name" value="P-loop containing nucleotide triphosphate hydrolases"/>
    <property type="match status" value="1"/>
</dbReference>
<feature type="domain" description="AAA+ ATPase" evidence="1">
    <location>
        <begin position="71"/>
        <end position="211"/>
    </location>
</feature>
<organism evidence="2 3">
    <name type="scientific">Kitasatospora saccharophila</name>
    <dbReference type="NCBI Taxonomy" id="407973"/>
    <lineage>
        <taxon>Bacteria</taxon>
        <taxon>Bacillati</taxon>
        <taxon>Actinomycetota</taxon>
        <taxon>Actinomycetes</taxon>
        <taxon>Kitasatosporales</taxon>
        <taxon>Streptomycetaceae</taxon>
        <taxon>Kitasatospora</taxon>
    </lineage>
</organism>
<dbReference type="InterPro" id="IPR041664">
    <property type="entry name" value="AAA_16"/>
</dbReference>